<dbReference type="AlphaFoldDB" id="A0A7Y0AFP9"/>
<dbReference type="CDD" id="cd10551">
    <property type="entry name" value="PsrB"/>
    <property type="match status" value="1"/>
</dbReference>
<dbReference type="PROSITE" id="PS51379">
    <property type="entry name" value="4FE4S_FER_2"/>
    <property type="match status" value="3"/>
</dbReference>
<dbReference type="SUPFAM" id="SSF54862">
    <property type="entry name" value="4Fe-4S ferredoxins"/>
    <property type="match status" value="1"/>
</dbReference>
<dbReference type="Gene3D" id="3.40.50.740">
    <property type="match status" value="1"/>
</dbReference>
<gene>
    <name evidence="3" type="ORF">HHL22_13690</name>
</gene>
<feature type="domain" description="4Fe-4S ferredoxin-type" evidence="2">
    <location>
        <begin position="857"/>
        <end position="886"/>
    </location>
</feature>
<dbReference type="SUPFAM" id="SSF50692">
    <property type="entry name" value="ADC-like"/>
    <property type="match status" value="1"/>
</dbReference>
<dbReference type="EMBL" id="JABBGH010000002">
    <property type="protein sequence ID" value="NML66260.1"/>
    <property type="molecule type" value="Genomic_DNA"/>
</dbReference>
<dbReference type="Gene3D" id="3.40.228.10">
    <property type="entry name" value="Dimethylsulfoxide Reductase, domain 2"/>
    <property type="match status" value="1"/>
</dbReference>
<dbReference type="SUPFAM" id="SSF53706">
    <property type="entry name" value="Formate dehydrogenase/DMSO reductase, domains 1-3"/>
    <property type="match status" value="1"/>
</dbReference>
<evidence type="ECO:0000313" key="3">
    <source>
        <dbReference type="EMBL" id="NML66260.1"/>
    </source>
</evidence>
<dbReference type="Gene3D" id="3.30.2070.10">
    <property type="entry name" value="Formate dehydrogenase/DMSO reductase"/>
    <property type="match status" value="1"/>
</dbReference>
<evidence type="ECO:0000259" key="2">
    <source>
        <dbReference type="PROSITE" id="PS51379"/>
    </source>
</evidence>
<dbReference type="InterPro" id="IPR017896">
    <property type="entry name" value="4Fe4S_Fe-S-bd"/>
</dbReference>
<feature type="domain" description="4Fe-4S ferredoxin-type" evidence="2">
    <location>
        <begin position="825"/>
        <end position="856"/>
    </location>
</feature>
<name>A0A7Y0AFP9_9BACT</name>
<evidence type="ECO:0000256" key="1">
    <source>
        <dbReference type="SAM" id="MobiDB-lite"/>
    </source>
</evidence>
<dbReference type="Gene3D" id="2.20.25.90">
    <property type="entry name" value="ADC-like domains"/>
    <property type="match status" value="1"/>
</dbReference>
<dbReference type="Pfam" id="PF12838">
    <property type="entry name" value="Fer4_7"/>
    <property type="match status" value="1"/>
</dbReference>
<dbReference type="PANTHER" id="PTHR42783">
    <property type="entry name" value="GLUTAMATE SYNTHASE [NADPH] SMALL CHAIN"/>
    <property type="match status" value="1"/>
</dbReference>
<proteinExistence type="predicted"/>
<sequence length="1034" mass="113424">MFDKMKYWKGIEELENSPEFVKNAFAEFPDFLPVKEARAGSVDESAAPRRDFLKLMGFGVAAATLAACETPVHKAIPYLNKPQEVDPTISNFYASTYFNGSDYNAVLVKTRDGRPIKLEGNPESPITRGGLSARAQAAVLNLYDGARLQHFAIKGKEAKTDDVDRAVRSGLANAQGRLVVLSPTIISPSTKRAIAALAGRYPRVEHVMYDVNSASGLLQANGGVLPAYDFSRANVIVSLGADFLGTWISPVEYARQYATTRKINTGKRTMSKHYQFEANLSMTGANADVRVPVRPSQIGSVALALYNAVAGGGAGGNLPANVQKQVAQVAKDLQANRGASLVVTGSNDPSVQAVVAGINQALGNVGSTIDLTNPAYVRQGDDAQMNQFVDDLKSGGVGAVIFYHANPVYNHPRGKEIEAALPKVGLTVSFNDRLDETGSLCQYQAPDNHWLESWNDYEPKRGSLSLAQPAIMPLFKTRQAQESLLRWAGSNETYYNFLRAGWQQVLGGGAGFQAAWDKAVHDGVATGSALPKPTFAGRTVSATEAAGTLSNAAKQGIEVALYEKVGIGDGGVEGNNPFLHELPDPITKATWGNYLAIPRKMAVDNKWEQGDVIKVTVGGQFIEVPVLVQPGQADGTVSIALGYGRTKTGKVGDNLGANAFPLAMFANGAVQYMNTVTLEKTGATNPIAQTQTHQTLMDRREVVQVNTLEKYRENPKEVTEYEKVYTPEGMEKPNKVSLWQDYQYNDHHWGMAIDLNSCIGCGSCVIGCQAENNVAVVGKQQVINRREMHWIRIDRYYSSDTHKDEFDKEGKITTYRKMEDPAANPQVVFQPMMCQQCNHAPCETVCPVLATTHSSEGLNQMTYNRCIGTRYCANNCPYKVRRFNWFSYYSNEKFEDVNGHMFTDLGRMVLNPDVTVRARGVMEKCSFCIQRIQLGKLEAKKQKRRPKDGEIVTACAQSCPTEAILFGDMRDPSSRISQLLRREDGERAFHSLDSINVQPNVTYLTKIRNSDSTMFGKEEGEETEEKQPASNRPV</sequence>
<feature type="domain" description="4Fe-4S ferredoxin-type" evidence="2">
    <location>
        <begin position="749"/>
        <end position="779"/>
    </location>
</feature>
<dbReference type="CDD" id="cd02784">
    <property type="entry name" value="MopB_CT_PHLH"/>
    <property type="match status" value="1"/>
</dbReference>
<dbReference type="PANTHER" id="PTHR42783:SF3">
    <property type="entry name" value="GLUTAMATE SYNTHASE [NADPH] SMALL CHAIN-RELATED"/>
    <property type="match status" value="1"/>
</dbReference>
<comment type="caution">
    <text evidence="3">The sequence shown here is derived from an EMBL/GenBank/DDBJ whole genome shotgun (WGS) entry which is preliminary data.</text>
</comment>
<dbReference type="InterPro" id="IPR009010">
    <property type="entry name" value="Asp_de-COase-like_dom_sf"/>
</dbReference>
<dbReference type="Proteomes" id="UP000559626">
    <property type="component" value="Unassembled WGS sequence"/>
</dbReference>
<accession>A0A7Y0AFP9</accession>
<feature type="region of interest" description="Disordered" evidence="1">
    <location>
        <begin position="1008"/>
        <end position="1034"/>
    </location>
</feature>
<organism evidence="3 4">
    <name type="scientific">Hymenobacter polaris</name>
    <dbReference type="NCBI Taxonomy" id="2682546"/>
    <lineage>
        <taxon>Bacteria</taxon>
        <taxon>Pseudomonadati</taxon>
        <taxon>Bacteroidota</taxon>
        <taxon>Cytophagia</taxon>
        <taxon>Cytophagales</taxon>
        <taxon>Hymenobacteraceae</taxon>
        <taxon>Hymenobacter</taxon>
    </lineage>
</organism>
<protein>
    <submittedName>
        <fullName evidence="3">TAT-variant-translocated molybdopterin oxidoreductase</fullName>
    </submittedName>
</protein>
<dbReference type="NCBIfam" id="TIGR04519">
    <property type="entry name" value="MoCo_extend_TAT"/>
    <property type="match status" value="1"/>
</dbReference>
<dbReference type="InterPro" id="IPR030948">
    <property type="entry name" value="TAT_var_transloc_signal_dom"/>
</dbReference>
<reference evidence="3 4" key="1">
    <citation type="submission" date="2020-04" db="EMBL/GenBank/DDBJ databases">
        <title>Hymenobacter polaris sp. nov., isolated from Arctic soil.</title>
        <authorList>
            <person name="Dahal R.H."/>
        </authorList>
    </citation>
    <scope>NUCLEOTIDE SEQUENCE [LARGE SCALE GENOMIC DNA]</scope>
    <source>
        <strain evidence="3 4">RP-2-7</strain>
    </source>
</reference>
<dbReference type="Gene3D" id="3.30.70.20">
    <property type="match status" value="2"/>
</dbReference>
<evidence type="ECO:0000313" key="4">
    <source>
        <dbReference type="Proteomes" id="UP000559626"/>
    </source>
</evidence>
<keyword evidence="4" id="KW-1185">Reference proteome</keyword>